<organism evidence="2 3">
    <name type="scientific">Rhizobium freirei PRF 81</name>
    <dbReference type="NCBI Taxonomy" id="363754"/>
    <lineage>
        <taxon>Bacteria</taxon>
        <taxon>Pseudomonadati</taxon>
        <taxon>Pseudomonadota</taxon>
        <taxon>Alphaproteobacteria</taxon>
        <taxon>Hyphomicrobiales</taxon>
        <taxon>Rhizobiaceae</taxon>
        <taxon>Rhizobium/Agrobacterium group</taxon>
        <taxon>Rhizobium</taxon>
    </lineage>
</organism>
<reference evidence="2 3" key="1">
    <citation type="journal article" date="2012" name="BMC Genomics">
        <title>Genomic basis of broad host range and environmental adaptability of Rhizobium tropici CIAT 899 and Rhizobium sp. PRF 81 which are used in inoculants for common bean (Phaseolus vulgaris L.).</title>
        <authorList>
            <person name="Ormeno-Orrillo E."/>
            <person name="Menna P."/>
            <person name="Almeida L.G."/>
            <person name="Ollero F.J."/>
            <person name="Nicolas M.F."/>
            <person name="Pains Rodrigues E."/>
            <person name="Shigueyoshi Nakatani A."/>
            <person name="Silva Batista J.S."/>
            <person name="Oliveira Chueire L.M."/>
            <person name="Souza R.C."/>
            <person name="Ribeiro Vasconcelos A.T."/>
            <person name="Megias M."/>
            <person name="Hungria M."/>
            <person name="Martinez-Romero E."/>
        </authorList>
    </citation>
    <scope>NUCLEOTIDE SEQUENCE [LARGE SCALE GENOMIC DNA]</scope>
    <source>
        <strain evidence="2 3">PRF 81</strain>
    </source>
</reference>
<dbReference type="Gene3D" id="1.10.10.2120">
    <property type="match status" value="1"/>
</dbReference>
<gene>
    <name evidence="2" type="ORF">RHSP_76016</name>
</gene>
<dbReference type="GO" id="GO:0016740">
    <property type="term" value="F:transferase activity"/>
    <property type="evidence" value="ECO:0007669"/>
    <property type="project" value="UniProtKB-KW"/>
</dbReference>
<dbReference type="AlphaFoldDB" id="N6U704"/>
<dbReference type="InterPro" id="IPR005079">
    <property type="entry name" value="Peptidase_C45_hydrolase"/>
</dbReference>
<evidence type="ECO:0000313" key="2">
    <source>
        <dbReference type="EMBL" id="ENN88374.1"/>
    </source>
</evidence>
<proteinExistence type="predicted"/>
<sequence>MSSSSMSIDRSQRLSSIEIAGEPFEIGFQLGRHGADATHAHLIRTHAWAHVTDSKNHDRVQASRRLTETLFPRYFEELRGLAAGLELPLEDVFAWNCRGDIWAMSPDGCTTVQIPGAEPIVAHNEDGDPGLRRGCALATVRPSEGRAFTAFVYPASLPGHTFAVNDAGLVVTVNNIRSRETGQGLPRMVVTRALLDCGSLDEAVERVKTTPRAGAFHLTLARSGEANILGLEFTHKHLSVQTVRRPSCHANHLIHQGIGTERQVVTCSSKSRQERADEMIAAAGDNVDPLAILRDTTQSALPIYRQQPDDPDNENTLATACFKIGTDKVDCTIYDGYDTSPRFRFKSDALSPA</sequence>
<dbReference type="PANTHER" id="PTHR34180">
    <property type="entry name" value="PEPTIDASE C45"/>
    <property type="match status" value="1"/>
</dbReference>
<dbReference type="Gene3D" id="3.60.60.10">
    <property type="entry name" value="Penicillin V Acylase, Chain A"/>
    <property type="match status" value="1"/>
</dbReference>
<accession>N6U704</accession>
<protein>
    <submittedName>
        <fullName evidence="2">Peptidase C45 acyl-coenzyme A:6-aminopenicillanic acid acyl-transferase</fullName>
    </submittedName>
</protein>
<comment type="caution">
    <text evidence="2">The sequence shown here is derived from an EMBL/GenBank/DDBJ whole genome shotgun (WGS) entry which is preliminary data.</text>
</comment>
<dbReference type="STRING" id="363754.RHSP_76016"/>
<dbReference type="Proteomes" id="UP000012429">
    <property type="component" value="Unassembled WGS sequence"/>
</dbReference>
<evidence type="ECO:0000259" key="1">
    <source>
        <dbReference type="Pfam" id="PF03417"/>
    </source>
</evidence>
<dbReference type="PANTHER" id="PTHR34180:SF1">
    <property type="entry name" value="BETA-ALANYL-DOPAMINE_CARCININE HYDROLASE"/>
    <property type="match status" value="1"/>
</dbReference>
<evidence type="ECO:0000313" key="3">
    <source>
        <dbReference type="Proteomes" id="UP000012429"/>
    </source>
</evidence>
<dbReference type="InterPro" id="IPR047794">
    <property type="entry name" value="C45_proenzyme-like"/>
</dbReference>
<name>N6U704_9HYPH</name>
<keyword evidence="3" id="KW-1185">Reference proteome</keyword>
<feature type="domain" description="Peptidase C45 hydrolase" evidence="1">
    <location>
        <begin position="119"/>
        <end position="331"/>
    </location>
</feature>
<dbReference type="EMBL" id="AQHN01000028">
    <property type="protein sequence ID" value="ENN88374.1"/>
    <property type="molecule type" value="Genomic_DNA"/>
</dbReference>
<dbReference type="NCBIfam" id="NF040521">
    <property type="entry name" value="C45_proenzyme"/>
    <property type="match status" value="1"/>
</dbReference>
<dbReference type="PATRIC" id="fig|363754.4.peg.1631"/>
<dbReference type="Pfam" id="PF03417">
    <property type="entry name" value="AAT"/>
    <property type="match status" value="1"/>
</dbReference>
<dbReference type="InterPro" id="IPR047801">
    <property type="entry name" value="Peptidase_C45"/>
</dbReference>
<keyword evidence="2" id="KW-0808">Transferase</keyword>